<name>A0A8J6XVR6_9BACT</name>
<dbReference type="Gene3D" id="1.10.10.10">
    <property type="entry name" value="Winged helix-like DNA-binding domain superfamily/Winged helix DNA-binding domain"/>
    <property type="match status" value="1"/>
</dbReference>
<dbReference type="InterPro" id="IPR011991">
    <property type="entry name" value="ArsR-like_HTH"/>
</dbReference>
<proteinExistence type="predicted"/>
<dbReference type="EMBL" id="JACXWD010000008">
    <property type="protein sequence ID" value="MBD3867296.1"/>
    <property type="molecule type" value="Genomic_DNA"/>
</dbReference>
<dbReference type="Pfam" id="PF13601">
    <property type="entry name" value="HTH_34"/>
    <property type="match status" value="1"/>
</dbReference>
<reference evidence="2 3" key="1">
    <citation type="submission" date="2020-08" db="EMBL/GenBank/DDBJ databases">
        <title>Acidobacteriota in marine sediments use diverse sulfur dissimilation pathways.</title>
        <authorList>
            <person name="Wasmund K."/>
        </authorList>
    </citation>
    <scope>NUCLEOTIDE SEQUENCE [LARGE SCALE GENOMIC DNA]</scope>
    <source>
        <strain evidence="2">MAG AM4</strain>
    </source>
</reference>
<dbReference type="Proteomes" id="UP000648239">
    <property type="component" value="Unassembled WGS sequence"/>
</dbReference>
<dbReference type="InterPro" id="IPR001845">
    <property type="entry name" value="HTH_ArsR_DNA-bd_dom"/>
</dbReference>
<dbReference type="PANTHER" id="PTHR37318:SF1">
    <property type="entry name" value="BSL7504 PROTEIN"/>
    <property type="match status" value="1"/>
</dbReference>
<dbReference type="PANTHER" id="PTHR37318">
    <property type="entry name" value="BSL7504 PROTEIN"/>
    <property type="match status" value="1"/>
</dbReference>
<dbReference type="CDD" id="cd00090">
    <property type="entry name" value="HTH_ARSR"/>
    <property type="match status" value="1"/>
</dbReference>
<dbReference type="SUPFAM" id="SSF46785">
    <property type="entry name" value="Winged helix' DNA-binding domain"/>
    <property type="match status" value="1"/>
</dbReference>
<dbReference type="InterPro" id="IPR036388">
    <property type="entry name" value="WH-like_DNA-bd_sf"/>
</dbReference>
<sequence length="120" mass="13234">MAVEKKHRSTTAPASRPAIRSRLVQGLERLVHERTRLGIVSSLAVADSLSFAELKATLGISDGNLSSHARKLEDAGYIACDKQFSGRKPLTTYRLTPEGRQALARYITHMEALIETTRES</sequence>
<evidence type="ECO:0000313" key="3">
    <source>
        <dbReference type="Proteomes" id="UP000648239"/>
    </source>
</evidence>
<protein>
    <submittedName>
        <fullName evidence="2">Transcriptional regulator</fullName>
    </submittedName>
</protein>
<dbReference type="InterPro" id="IPR036390">
    <property type="entry name" value="WH_DNA-bd_sf"/>
</dbReference>
<comment type="caution">
    <text evidence="2">The sequence shown here is derived from an EMBL/GenBank/DDBJ whole genome shotgun (WGS) entry which is preliminary data.</text>
</comment>
<dbReference type="InterPro" id="IPR027395">
    <property type="entry name" value="WH_DNA-bd_dom"/>
</dbReference>
<gene>
    <name evidence="2" type="ORF">IFK94_04140</name>
</gene>
<dbReference type="AlphaFoldDB" id="A0A8J6XVR6"/>
<feature type="domain" description="HTH arsR-type" evidence="1">
    <location>
        <begin position="25"/>
        <end position="108"/>
    </location>
</feature>
<accession>A0A8J6XVR6</accession>
<evidence type="ECO:0000259" key="1">
    <source>
        <dbReference type="SMART" id="SM00418"/>
    </source>
</evidence>
<organism evidence="2 3">
    <name type="scientific">Candidatus Polarisedimenticola svalbardensis</name>
    <dbReference type="NCBI Taxonomy" id="2886004"/>
    <lineage>
        <taxon>Bacteria</taxon>
        <taxon>Pseudomonadati</taxon>
        <taxon>Acidobacteriota</taxon>
        <taxon>Candidatus Polarisedimenticolia</taxon>
        <taxon>Candidatus Polarisedimenticolales</taxon>
        <taxon>Candidatus Polarisedimenticolaceae</taxon>
        <taxon>Candidatus Polarisedimenticola</taxon>
    </lineage>
</organism>
<dbReference type="GO" id="GO:0003700">
    <property type="term" value="F:DNA-binding transcription factor activity"/>
    <property type="evidence" value="ECO:0007669"/>
    <property type="project" value="InterPro"/>
</dbReference>
<evidence type="ECO:0000313" key="2">
    <source>
        <dbReference type="EMBL" id="MBD3867296.1"/>
    </source>
</evidence>
<dbReference type="SMART" id="SM00418">
    <property type="entry name" value="HTH_ARSR"/>
    <property type="match status" value="1"/>
</dbReference>